<keyword evidence="3 4" id="KW-0408">Iron</keyword>
<dbReference type="Proteomes" id="UP001318860">
    <property type="component" value="Unassembled WGS sequence"/>
</dbReference>
<feature type="domain" description="Fe2OG dioxygenase" evidence="5">
    <location>
        <begin position="257"/>
        <end position="358"/>
    </location>
</feature>
<dbReference type="InterPro" id="IPR026992">
    <property type="entry name" value="DIOX_N"/>
</dbReference>
<name>A0ABR0U6S9_REHGL</name>
<dbReference type="Gene3D" id="2.60.120.330">
    <property type="entry name" value="B-lactam Antibiotic, Isopenicillin N Synthase, Chain"/>
    <property type="match status" value="1"/>
</dbReference>
<dbReference type="EMBL" id="JABTTQ020003396">
    <property type="protein sequence ID" value="KAK6117896.1"/>
    <property type="molecule type" value="Genomic_DNA"/>
</dbReference>
<organism evidence="6 7">
    <name type="scientific">Rehmannia glutinosa</name>
    <name type="common">Chinese foxglove</name>
    <dbReference type="NCBI Taxonomy" id="99300"/>
    <lineage>
        <taxon>Eukaryota</taxon>
        <taxon>Viridiplantae</taxon>
        <taxon>Streptophyta</taxon>
        <taxon>Embryophyta</taxon>
        <taxon>Tracheophyta</taxon>
        <taxon>Spermatophyta</taxon>
        <taxon>Magnoliopsida</taxon>
        <taxon>eudicotyledons</taxon>
        <taxon>Gunneridae</taxon>
        <taxon>Pentapetalae</taxon>
        <taxon>asterids</taxon>
        <taxon>lamiids</taxon>
        <taxon>Lamiales</taxon>
        <taxon>Orobanchaceae</taxon>
        <taxon>Rehmannieae</taxon>
        <taxon>Rehmannia</taxon>
    </lineage>
</organism>
<comment type="similarity">
    <text evidence="1 4">Belongs to the iron/ascorbate-dependent oxidoreductase family.</text>
</comment>
<evidence type="ECO:0000259" key="5">
    <source>
        <dbReference type="PROSITE" id="PS51471"/>
    </source>
</evidence>
<dbReference type="InterPro" id="IPR027443">
    <property type="entry name" value="IPNS-like_sf"/>
</dbReference>
<gene>
    <name evidence="6" type="ORF">DH2020_048364</name>
</gene>
<evidence type="ECO:0000313" key="6">
    <source>
        <dbReference type="EMBL" id="KAK6117896.1"/>
    </source>
</evidence>
<evidence type="ECO:0000256" key="3">
    <source>
        <dbReference type="ARBA" id="ARBA00023004"/>
    </source>
</evidence>
<dbReference type="PROSITE" id="PS51471">
    <property type="entry name" value="FE2OG_OXY"/>
    <property type="match status" value="1"/>
</dbReference>
<protein>
    <recommendedName>
        <fullName evidence="5">Fe2OG dioxygenase domain-containing protein</fullName>
    </recommendedName>
</protein>
<evidence type="ECO:0000256" key="1">
    <source>
        <dbReference type="ARBA" id="ARBA00008056"/>
    </source>
</evidence>
<dbReference type="PANTHER" id="PTHR47991">
    <property type="entry name" value="OXOGLUTARATE/IRON-DEPENDENT DIOXYGENASE"/>
    <property type="match status" value="1"/>
</dbReference>
<accession>A0ABR0U6S9</accession>
<evidence type="ECO:0000256" key="2">
    <source>
        <dbReference type="ARBA" id="ARBA00022723"/>
    </source>
</evidence>
<comment type="caution">
    <text evidence="6">The sequence shown here is derived from an EMBL/GenBank/DDBJ whole genome shotgun (WGS) entry which is preliminary data.</text>
</comment>
<sequence>MGKTAQERGLSYVPKCYKVQPLDRPKMDPKIANVPLIDLAGMSDPTRRSILIHEIANACRRYGFFQCLLVLAAVEYYSLFHYHHVFPFLSPTQLLFLWECTVLELLTFQLSDYWNLAAYQLICILQDLSPSIVPMLVINHGISKGIVDGALSTASDFFNLPTQYKANFMSNDVHKPVRYGSSLKDGVDKVQFWRVFLKHYAHPLKDWIGLWPHTPLDYRNKMGEYVEAAQQLAQMIMGLITESLGLGPTYLSSKLDEGMQVMTVNCYPPCPQPQLALGLPAHSDYSSLTIVLQDSPGLQILDTEDNSWKMVPAIPGALQVHVGDQLEVLSNGKYKSVVHRVTLNSEKTRISIAGLHSLGMDVKMEAAKEMVDEENRNGYRESCFRDFLDFISKNDIGEGSSFLNTIKIQK</sequence>
<keyword evidence="2 4" id="KW-0479">Metal-binding</keyword>
<dbReference type="InterPro" id="IPR050295">
    <property type="entry name" value="Plant_2OG-oxidoreductases"/>
</dbReference>
<dbReference type="Pfam" id="PF03171">
    <property type="entry name" value="2OG-FeII_Oxy"/>
    <property type="match status" value="1"/>
</dbReference>
<evidence type="ECO:0000256" key="4">
    <source>
        <dbReference type="RuleBase" id="RU003682"/>
    </source>
</evidence>
<proteinExistence type="inferred from homology"/>
<keyword evidence="7" id="KW-1185">Reference proteome</keyword>
<evidence type="ECO:0000313" key="7">
    <source>
        <dbReference type="Proteomes" id="UP001318860"/>
    </source>
</evidence>
<dbReference type="InterPro" id="IPR005123">
    <property type="entry name" value="Oxoglu/Fe-dep_dioxygenase_dom"/>
</dbReference>
<dbReference type="InterPro" id="IPR044861">
    <property type="entry name" value="IPNS-like_FE2OG_OXY"/>
</dbReference>
<dbReference type="SUPFAM" id="SSF51197">
    <property type="entry name" value="Clavaminate synthase-like"/>
    <property type="match status" value="2"/>
</dbReference>
<dbReference type="Pfam" id="PF14226">
    <property type="entry name" value="DIOX_N"/>
    <property type="match status" value="1"/>
</dbReference>
<keyword evidence="4" id="KW-0560">Oxidoreductase</keyword>
<reference evidence="6 7" key="1">
    <citation type="journal article" date="2021" name="Comput. Struct. Biotechnol. J.">
        <title>De novo genome assembly of the potent medicinal plant Rehmannia glutinosa using nanopore technology.</title>
        <authorList>
            <person name="Ma L."/>
            <person name="Dong C."/>
            <person name="Song C."/>
            <person name="Wang X."/>
            <person name="Zheng X."/>
            <person name="Niu Y."/>
            <person name="Chen S."/>
            <person name="Feng W."/>
        </authorList>
    </citation>
    <scope>NUCLEOTIDE SEQUENCE [LARGE SCALE GENOMIC DNA]</scope>
    <source>
        <strain evidence="6">DH-2019</strain>
    </source>
</reference>